<gene>
    <name evidence="1" type="ORF">GUJ93_ZPchr0007g4465</name>
</gene>
<protein>
    <submittedName>
        <fullName evidence="1">Uncharacterized protein</fullName>
    </submittedName>
</protein>
<name>A0A8J5T4N5_ZIZPA</name>
<accession>A0A8J5T4N5</accession>
<dbReference type="EMBL" id="JAAALK010000282">
    <property type="protein sequence ID" value="KAG8079829.1"/>
    <property type="molecule type" value="Genomic_DNA"/>
</dbReference>
<reference evidence="1" key="2">
    <citation type="submission" date="2021-02" db="EMBL/GenBank/DDBJ databases">
        <authorList>
            <person name="Kimball J.A."/>
            <person name="Haas M.W."/>
            <person name="Macchietto M."/>
            <person name="Kono T."/>
            <person name="Duquette J."/>
            <person name="Shao M."/>
        </authorList>
    </citation>
    <scope>NUCLEOTIDE SEQUENCE</scope>
    <source>
        <tissue evidence="1">Fresh leaf tissue</tissue>
    </source>
</reference>
<comment type="caution">
    <text evidence="1">The sequence shown here is derived from an EMBL/GenBank/DDBJ whole genome shotgun (WGS) entry which is preliminary data.</text>
</comment>
<keyword evidence="2" id="KW-1185">Reference proteome</keyword>
<evidence type="ECO:0000313" key="2">
    <source>
        <dbReference type="Proteomes" id="UP000729402"/>
    </source>
</evidence>
<organism evidence="1 2">
    <name type="scientific">Zizania palustris</name>
    <name type="common">Northern wild rice</name>
    <dbReference type="NCBI Taxonomy" id="103762"/>
    <lineage>
        <taxon>Eukaryota</taxon>
        <taxon>Viridiplantae</taxon>
        <taxon>Streptophyta</taxon>
        <taxon>Embryophyta</taxon>
        <taxon>Tracheophyta</taxon>
        <taxon>Spermatophyta</taxon>
        <taxon>Magnoliopsida</taxon>
        <taxon>Liliopsida</taxon>
        <taxon>Poales</taxon>
        <taxon>Poaceae</taxon>
        <taxon>BOP clade</taxon>
        <taxon>Oryzoideae</taxon>
        <taxon>Oryzeae</taxon>
        <taxon>Zizaniinae</taxon>
        <taxon>Zizania</taxon>
    </lineage>
</organism>
<dbReference type="AlphaFoldDB" id="A0A8J5T4N5"/>
<evidence type="ECO:0000313" key="1">
    <source>
        <dbReference type="EMBL" id="KAG8079829.1"/>
    </source>
</evidence>
<reference evidence="1" key="1">
    <citation type="journal article" date="2021" name="bioRxiv">
        <title>Whole Genome Assembly and Annotation of Northern Wild Rice, Zizania palustris L., Supports a Whole Genome Duplication in the Zizania Genus.</title>
        <authorList>
            <person name="Haas M."/>
            <person name="Kono T."/>
            <person name="Macchietto M."/>
            <person name="Millas R."/>
            <person name="McGilp L."/>
            <person name="Shao M."/>
            <person name="Duquette J."/>
            <person name="Hirsch C.N."/>
            <person name="Kimball J."/>
        </authorList>
    </citation>
    <scope>NUCLEOTIDE SEQUENCE</scope>
    <source>
        <tissue evidence="1">Fresh leaf tissue</tissue>
    </source>
</reference>
<sequence length="193" mass="21488">MRHARGEPARMHVRTTSSCWPLVAVADHPSRPPCGPRAREVVAKLTAAAVAASSSSPSPRFPLGVRPPPVSILLGRGDDEIDAHRVLKCYRFVPHKTNKQLVRSDGRPYTRDSKKRALESPYCQLRPRGLDFRLLASFAAACADLRPASSAARLLLLLLPPHLRRRELKKKLGVQLRPQSRARSAPVVRFRFT</sequence>
<dbReference type="Proteomes" id="UP000729402">
    <property type="component" value="Unassembled WGS sequence"/>
</dbReference>
<proteinExistence type="predicted"/>